<dbReference type="CDD" id="cd01425">
    <property type="entry name" value="RPS2"/>
    <property type="match status" value="1"/>
</dbReference>
<dbReference type="AlphaFoldDB" id="A0A0B2V2Q8"/>
<name>A0A0B2V2Q8_TOXCA</name>
<reference evidence="2 3" key="1">
    <citation type="submission" date="2014-11" db="EMBL/GenBank/DDBJ databases">
        <title>Genetic blueprint of the zoonotic pathogen Toxocara canis.</title>
        <authorList>
            <person name="Zhu X.-Q."/>
            <person name="Korhonen P.K."/>
            <person name="Cai H."/>
            <person name="Young N.D."/>
            <person name="Nejsum P."/>
            <person name="von Samson-Himmelstjerna G."/>
            <person name="Boag P.R."/>
            <person name="Tan P."/>
            <person name="Li Q."/>
            <person name="Min J."/>
            <person name="Yang Y."/>
            <person name="Wang X."/>
            <person name="Fang X."/>
            <person name="Hall R.S."/>
            <person name="Hofmann A."/>
            <person name="Sternberg P.W."/>
            <person name="Jex A.R."/>
            <person name="Gasser R.B."/>
        </authorList>
    </citation>
    <scope>NUCLEOTIDE SEQUENCE [LARGE SCALE GENOMIC DNA]</scope>
    <source>
        <strain evidence="2">PN_DK_2014</strain>
    </source>
</reference>
<dbReference type="SUPFAM" id="SSF52313">
    <property type="entry name" value="Ribosomal protein S2"/>
    <property type="match status" value="1"/>
</dbReference>
<dbReference type="OrthoDB" id="2320368at2759"/>
<evidence type="ECO:0000313" key="2">
    <source>
        <dbReference type="EMBL" id="KHN75833.1"/>
    </source>
</evidence>
<keyword evidence="2" id="KW-0687">Ribonucleoprotein</keyword>
<dbReference type="EMBL" id="JPKZ01002602">
    <property type="protein sequence ID" value="KHN75833.1"/>
    <property type="molecule type" value="Genomic_DNA"/>
</dbReference>
<dbReference type="GO" id="GO:0003735">
    <property type="term" value="F:structural constituent of ribosome"/>
    <property type="evidence" value="ECO:0007669"/>
    <property type="project" value="InterPro"/>
</dbReference>
<keyword evidence="3" id="KW-1185">Reference proteome</keyword>
<proteinExistence type="inferred from homology"/>
<accession>A0A0B2V2Q8</accession>
<dbReference type="Proteomes" id="UP000031036">
    <property type="component" value="Unassembled WGS sequence"/>
</dbReference>
<comment type="similarity">
    <text evidence="1">Belongs to the universal ribosomal protein uS2 family.</text>
</comment>
<dbReference type="Pfam" id="PF00318">
    <property type="entry name" value="Ribosomal_S2"/>
    <property type="match status" value="1"/>
</dbReference>
<dbReference type="InterPro" id="IPR001865">
    <property type="entry name" value="Ribosomal_uS2"/>
</dbReference>
<comment type="caution">
    <text evidence="2">The sequence shown here is derived from an EMBL/GenBank/DDBJ whole genome shotgun (WGS) entry which is preliminary data.</text>
</comment>
<gene>
    <name evidence="2" type="primary">MRPS2</name>
    <name evidence="2" type="ORF">Tcan_11525</name>
</gene>
<evidence type="ECO:0000313" key="3">
    <source>
        <dbReference type="Proteomes" id="UP000031036"/>
    </source>
</evidence>
<keyword evidence="2" id="KW-0689">Ribosomal protein</keyword>
<dbReference type="PANTHER" id="PTHR12534">
    <property type="entry name" value="30S RIBOSOMAL PROTEIN S2 PROKARYOTIC AND ORGANELLAR"/>
    <property type="match status" value="1"/>
</dbReference>
<dbReference type="PANTHER" id="PTHR12534:SF0">
    <property type="entry name" value="SMALL RIBOSOMAL SUBUNIT PROTEIN US2M"/>
    <property type="match status" value="1"/>
</dbReference>
<dbReference type="InterPro" id="IPR023591">
    <property type="entry name" value="Ribosomal_uS2_flav_dom_sf"/>
</dbReference>
<dbReference type="GO" id="GO:0006412">
    <property type="term" value="P:translation"/>
    <property type="evidence" value="ECO:0007669"/>
    <property type="project" value="InterPro"/>
</dbReference>
<protein>
    <submittedName>
        <fullName evidence="2">28S ribosomal protein S2, mitochondrial</fullName>
    </submittedName>
</protein>
<sequence>MASVLRPFGRHSMRLAGLRKLATLTPDNSTLEKATVQPSLLKPYISDVLQKEDYFEMGRYVNIEDMFNARVHYGHKIGTVNEKMKWALYGERMGICIFDLDITREYIVKALNFIAHVAYRGGIFLFVSSDRTNMLMIERMADSVGEYSHIRKWQEGTLTNSKQLFGAPTRLPDTIIFLSTLTSVPIVLCCFE</sequence>
<dbReference type="Gene3D" id="3.40.50.10490">
    <property type="entry name" value="Glucose-6-phosphate isomerase like protein, domain 1"/>
    <property type="match status" value="1"/>
</dbReference>
<evidence type="ECO:0000256" key="1">
    <source>
        <dbReference type="ARBA" id="ARBA00006242"/>
    </source>
</evidence>
<dbReference type="GO" id="GO:0005763">
    <property type="term" value="C:mitochondrial small ribosomal subunit"/>
    <property type="evidence" value="ECO:0007669"/>
    <property type="project" value="TreeGrafter"/>
</dbReference>
<organism evidence="2 3">
    <name type="scientific">Toxocara canis</name>
    <name type="common">Canine roundworm</name>
    <dbReference type="NCBI Taxonomy" id="6265"/>
    <lineage>
        <taxon>Eukaryota</taxon>
        <taxon>Metazoa</taxon>
        <taxon>Ecdysozoa</taxon>
        <taxon>Nematoda</taxon>
        <taxon>Chromadorea</taxon>
        <taxon>Rhabditida</taxon>
        <taxon>Spirurina</taxon>
        <taxon>Ascaridomorpha</taxon>
        <taxon>Ascaridoidea</taxon>
        <taxon>Toxocaridae</taxon>
        <taxon>Toxocara</taxon>
    </lineage>
</organism>
<dbReference type="STRING" id="6265.A0A0B2V2Q8"/>
<dbReference type="InterPro" id="IPR005706">
    <property type="entry name" value="Ribosomal_uS2_bac/mit/plastid"/>
</dbReference>